<accession>A0A2V5HUB3</accession>
<dbReference type="EMBL" id="KZ825130">
    <property type="protein sequence ID" value="PYI19860.1"/>
    <property type="molecule type" value="Genomic_DNA"/>
</dbReference>
<evidence type="ECO:0000313" key="4">
    <source>
        <dbReference type="Proteomes" id="UP000249829"/>
    </source>
</evidence>
<evidence type="ECO:0000256" key="2">
    <source>
        <dbReference type="SAM" id="Phobius"/>
    </source>
</evidence>
<dbReference type="Proteomes" id="UP000249829">
    <property type="component" value="Unassembled WGS sequence"/>
</dbReference>
<feature type="transmembrane region" description="Helical" evidence="2">
    <location>
        <begin position="294"/>
        <end position="319"/>
    </location>
</feature>
<keyword evidence="2" id="KW-1133">Transmembrane helix</keyword>
<organism evidence="3 4">
    <name type="scientific">Aspergillus violaceofuscus (strain CBS 115571)</name>
    <dbReference type="NCBI Taxonomy" id="1450538"/>
    <lineage>
        <taxon>Eukaryota</taxon>
        <taxon>Fungi</taxon>
        <taxon>Dikarya</taxon>
        <taxon>Ascomycota</taxon>
        <taxon>Pezizomycotina</taxon>
        <taxon>Eurotiomycetes</taxon>
        <taxon>Eurotiomycetidae</taxon>
        <taxon>Eurotiales</taxon>
        <taxon>Aspergillaceae</taxon>
        <taxon>Aspergillus</taxon>
    </lineage>
</organism>
<protein>
    <submittedName>
        <fullName evidence="3">Transmembrane protein UsgS</fullName>
    </submittedName>
</protein>
<keyword evidence="2 3" id="KW-0812">Transmembrane</keyword>
<sequence length="387" mass="43794">MPGFSNFRSPDLLLCRLIDWAALSKTPTSSEHENWIADPRSTAVRALGNPDLFKYNHFRQAVFAVAVGIAIQLIIQIPIIGVKFVLWILSWFLDLENATWDNSLIEGLDFISNSVLQVPFLLMTLMRYITPTLDEIFMESLKWVDATYVHKHKHEDPKNLREMYYPNLSMYTTADGKVKTPKGAGLAAFFMFLKRYGKRAGLLLGTYLFSLVPVIGPFVMPAASFFAFQSAVGTTPAAVIFGAGFILPKSYVISFLHSYYASRSLMRELLEPYFSRVPFTHEQKKRWFADREGVLFGFAFAFTHVMKAPFIGVLLYGVAQASTAYLVTKITDPPPSPALKEGFAETQTTWKNKHDFLSLPLDKLDKINMEEEEKKPKVPDTSSRQLS</sequence>
<keyword evidence="2" id="KW-0472">Membrane</keyword>
<evidence type="ECO:0000313" key="3">
    <source>
        <dbReference type="EMBL" id="PYI19860.1"/>
    </source>
</evidence>
<proteinExistence type="predicted"/>
<feature type="compositionally biased region" description="Basic and acidic residues" evidence="1">
    <location>
        <begin position="367"/>
        <end position="378"/>
    </location>
</feature>
<dbReference type="PANTHER" id="PTHR38421">
    <property type="entry name" value="TRANSMEMBRANE PROTEIN USGS"/>
    <property type="match status" value="1"/>
</dbReference>
<dbReference type="OMA" id="FMESLKW"/>
<keyword evidence="4" id="KW-1185">Reference proteome</keyword>
<feature type="transmembrane region" description="Helical" evidence="2">
    <location>
        <begin position="62"/>
        <end position="90"/>
    </location>
</feature>
<feature type="region of interest" description="Disordered" evidence="1">
    <location>
        <begin position="367"/>
        <end position="387"/>
    </location>
</feature>
<dbReference type="PANTHER" id="PTHR38421:SF1">
    <property type="entry name" value="TRANSMEMBRANE PROTEIN"/>
    <property type="match status" value="1"/>
</dbReference>
<feature type="transmembrane region" description="Helical" evidence="2">
    <location>
        <begin position="200"/>
        <end position="220"/>
    </location>
</feature>
<reference evidence="3 4" key="1">
    <citation type="submission" date="2018-02" db="EMBL/GenBank/DDBJ databases">
        <title>The genomes of Aspergillus section Nigri reveals drivers in fungal speciation.</title>
        <authorList>
            <consortium name="DOE Joint Genome Institute"/>
            <person name="Vesth T.C."/>
            <person name="Nybo J."/>
            <person name="Theobald S."/>
            <person name="Brandl J."/>
            <person name="Frisvad J.C."/>
            <person name="Nielsen K.F."/>
            <person name="Lyhne E.K."/>
            <person name="Kogle M.E."/>
            <person name="Kuo A."/>
            <person name="Riley R."/>
            <person name="Clum A."/>
            <person name="Nolan M."/>
            <person name="Lipzen A."/>
            <person name="Salamov A."/>
            <person name="Henrissat B."/>
            <person name="Wiebenga A."/>
            <person name="De vries R.P."/>
            <person name="Grigoriev I.V."/>
            <person name="Mortensen U.H."/>
            <person name="Andersen M.R."/>
            <person name="Baker S.E."/>
        </authorList>
    </citation>
    <scope>NUCLEOTIDE SEQUENCE [LARGE SCALE GENOMIC DNA]</scope>
    <source>
        <strain evidence="3 4">CBS 115571</strain>
    </source>
</reference>
<evidence type="ECO:0000256" key="1">
    <source>
        <dbReference type="SAM" id="MobiDB-lite"/>
    </source>
</evidence>
<dbReference type="AlphaFoldDB" id="A0A2V5HUB3"/>
<name>A0A2V5HUB3_ASPV1</name>
<gene>
    <name evidence="3" type="ORF">BO99DRAFT_402335</name>
</gene>